<evidence type="ECO:0000313" key="3">
    <source>
        <dbReference type="Proteomes" id="UP001642260"/>
    </source>
</evidence>
<sequence length="106" mass="12452">MEVWLTKKIGDDESVPWRLLFRVDSGYNNKSTLNQHFMSFMVDEENKVALCFLDECIEENCDNQRTILYVVVEGSKVIRLIGPPDPHWNRKPMPYLFSYVPSLLQI</sequence>
<gene>
    <name evidence="2" type="ORF">ERUC_LOCUS31743</name>
</gene>
<dbReference type="Proteomes" id="UP001642260">
    <property type="component" value="Unassembled WGS sequence"/>
</dbReference>
<evidence type="ECO:0000259" key="1">
    <source>
        <dbReference type="Pfam" id="PF07734"/>
    </source>
</evidence>
<keyword evidence="3" id="KW-1185">Reference proteome</keyword>
<reference evidence="2 3" key="1">
    <citation type="submission" date="2022-03" db="EMBL/GenBank/DDBJ databases">
        <authorList>
            <person name="Macdonald S."/>
            <person name="Ahmed S."/>
            <person name="Newling K."/>
        </authorList>
    </citation>
    <scope>NUCLEOTIDE SEQUENCE [LARGE SCALE GENOMIC DNA]</scope>
</reference>
<comment type="caution">
    <text evidence="2">The sequence shown here is derived from an EMBL/GenBank/DDBJ whole genome shotgun (WGS) entry which is preliminary data.</text>
</comment>
<evidence type="ECO:0000313" key="2">
    <source>
        <dbReference type="EMBL" id="CAH8372819.1"/>
    </source>
</evidence>
<protein>
    <recommendedName>
        <fullName evidence="1">F-box associated beta-propeller type 1 domain-containing protein</fullName>
    </recommendedName>
</protein>
<proteinExistence type="predicted"/>
<feature type="domain" description="F-box associated beta-propeller type 1" evidence="1">
    <location>
        <begin position="1"/>
        <end position="106"/>
    </location>
</feature>
<accession>A0ABC8L4Q4</accession>
<dbReference type="InterPro" id="IPR006527">
    <property type="entry name" value="F-box-assoc_dom_typ1"/>
</dbReference>
<dbReference type="Pfam" id="PF07734">
    <property type="entry name" value="FBA_1"/>
    <property type="match status" value="1"/>
</dbReference>
<dbReference type="EMBL" id="CAKOAT010438487">
    <property type="protein sequence ID" value="CAH8372819.1"/>
    <property type="molecule type" value="Genomic_DNA"/>
</dbReference>
<dbReference type="AlphaFoldDB" id="A0ABC8L4Q4"/>
<organism evidence="2 3">
    <name type="scientific">Eruca vesicaria subsp. sativa</name>
    <name type="common">Garden rocket</name>
    <name type="synonym">Eruca sativa</name>
    <dbReference type="NCBI Taxonomy" id="29727"/>
    <lineage>
        <taxon>Eukaryota</taxon>
        <taxon>Viridiplantae</taxon>
        <taxon>Streptophyta</taxon>
        <taxon>Embryophyta</taxon>
        <taxon>Tracheophyta</taxon>
        <taxon>Spermatophyta</taxon>
        <taxon>Magnoliopsida</taxon>
        <taxon>eudicotyledons</taxon>
        <taxon>Gunneridae</taxon>
        <taxon>Pentapetalae</taxon>
        <taxon>rosids</taxon>
        <taxon>malvids</taxon>
        <taxon>Brassicales</taxon>
        <taxon>Brassicaceae</taxon>
        <taxon>Brassiceae</taxon>
        <taxon>Eruca</taxon>
    </lineage>
</organism>
<name>A0ABC8L4Q4_ERUVS</name>